<accession>A0A1Y3P6B9</accession>
<comment type="caution">
    <text evidence="1">The sequence shown here is derived from an EMBL/GenBank/DDBJ whole genome shotgun (WGS) entry which is preliminary data.</text>
</comment>
<proteinExistence type="predicted"/>
<evidence type="ECO:0000313" key="1">
    <source>
        <dbReference type="EMBL" id="OUM75370.1"/>
    </source>
</evidence>
<name>A0A1Y3P6B9_9PSED</name>
<gene>
    <name evidence="1" type="ORF">AUC60_04005</name>
</gene>
<keyword evidence="2" id="KW-1185">Reference proteome</keyword>
<protein>
    <submittedName>
        <fullName evidence="1">Amidase</fullName>
    </submittedName>
</protein>
<dbReference type="EMBL" id="LOHF01000002">
    <property type="protein sequence ID" value="OUM75370.1"/>
    <property type="molecule type" value="Genomic_DNA"/>
</dbReference>
<evidence type="ECO:0000313" key="2">
    <source>
        <dbReference type="Proteomes" id="UP000195440"/>
    </source>
</evidence>
<organism evidence="1 2">
    <name type="scientific">Pseudomonas caspiana</name>
    <dbReference type="NCBI Taxonomy" id="1451454"/>
    <lineage>
        <taxon>Bacteria</taxon>
        <taxon>Pseudomonadati</taxon>
        <taxon>Pseudomonadota</taxon>
        <taxon>Gammaproteobacteria</taxon>
        <taxon>Pseudomonadales</taxon>
        <taxon>Pseudomonadaceae</taxon>
        <taxon>Pseudomonas</taxon>
    </lineage>
</organism>
<dbReference type="AlphaFoldDB" id="A0A1Y3P6B9"/>
<dbReference type="OrthoDB" id="6990478at2"/>
<reference evidence="1 2" key="1">
    <citation type="journal article" date="2017" name="Syst. Appl. Microbiol.">
        <title>Pseudomonas caspiana sp. nov., a citrus pathogen in the Pseudomonas syringae phylogenetic group.</title>
        <authorList>
            <person name="Busquets A."/>
            <person name="Gomila M."/>
            <person name="Beiki F."/>
            <person name="Mulet M."/>
            <person name="Rahimian H."/>
            <person name="Garcia-Valdes E."/>
            <person name="Lalucat J."/>
        </authorList>
    </citation>
    <scope>NUCLEOTIDE SEQUENCE [LARGE SCALE GENOMIC DNA]</scope>
    <source>
        <strain evidence="1 2">FBF102</strain>
    </source>
</reference>
<dbReference type="RefSeq" id="WP_087264801.1">
    <property type="nucleotide sequence ID" value="NZ_JBJGBV010000007.1"/>
</dbReference>
<sequence>MTKGFIRRRPFSSLLLLILVALGVLVWQNRVALAAFPSIISAYTAKEYCSCRYVMLNSAEYCRGYVKQYVPSSLLDDAANKRVTAEGLGRSNVATWQGERQGCRLLPSAP</sequence>
<dbReference type="Proteomes" id="UP000195440">
    <property type="component" value="Unassembled WGS sequence"/>
</dbReference>